<gene>
    <name evidence="2" type="ORF">FHS16_003700</name>
</gene>
<evidence type="ECO:0000313" key="3">
    <source>
        <dbReference type="Proteomes" id="UP000518605"/>
    </source>
</evidence>
<dbReference type="RefSeq" id="WP_183565569.1">
    <property type="nucleotide sequence ID" value="NZ_CBCSLB010000010.1"/>
</dbReference>
<organism evidence="2 3">
    <name type="scientific">Paenibacillus endophyticus</name>
    <dbReference type="NCBI Taxonomy" id="1294268"/>
    <lineage>
        <taxon>Bacteria</taxon>
        <taxon>Bacillati</taxon>
        <taxon>Bacillota</taxon>
        <taxon>Bacilli</taxon>
        <taxon>Bacillales</taxon>
        <taxon>Paenibacillaceae</taxon>
        <taxon>Paenibacillus</taxon>
    </lineage>
</organism>
<comment type="caution">
    <text evidence="2">The sequence shown here is derived from an EMBL/GenBank/DDBJ whole genome shotgun (WGS) entry which is preliminary data.</text>
</comment>
<dbReference type="EMBL" id="JACHXW010000011">
    <property type="protein sequence ID" value="MBB3153625.1"/>
    <property type="molecule type" value="Genomic_DNA"/>
</dbReference>
<feature type="chain" id="PRO_5031138833" evidence="1">
    <location>
        <begin position="27"/>
        <end position="46"/>
    </location>
</feature>
<protein>
    <submittedName>
        <fullName evidence="2">Uncharacterized protein</fullName>
    </submittedName>
</protein>
<keyword evidence="1" id="KW-0732">Signal</keyword>
<proteinExistence type="predicted"/>
<sequence length="46" mass="5037">MLKCRPLMYPLLVSMITPFIPGTAMAAAYNWNMTDGGAAKVLIHVQ</sequence>
<dbReference type="AlphaFoldDB" id="A0A7W5GBB0"/>
<feature type="signal peptide" evidence="1">
    <location>
        <begin position="1"/>
        <end position="26"/>
    </location>
</feature>
<keyword evidence="3" id="KW-1185">Reference proteome</keyword>
<name>A0A7W5GBB0_9BACL</name>
<evidence type="ECO:0000313" key="2">
    <source>
        <dbReference type="EMBL" id="MBB3153625.1"/>
    </source>
</evidence>
<evidence type="ECO:0000256" key="1">
    <source>
        <dbReference type="SAM" id="SignalP"/>
    </source>
</evidence>
<accession>A0A7W5GBB0</accession>
<dbReference type="Proteomes" id="UP000518605">
    <property type="component" value="Unassembled WGS sequence"/>
</dbReference>
<reference evidence="2 3" key="1">
    <citation type="submission" date="2020-08" db="EMBL/GenBank/DDBJ databases">
        <title>Genomic Encyclopedia of Type Strains, Phase III (KMG-III): the genomes of soil and plant-associated and newly described type strains.</title>
        <authorList>
            <person name="Whitman W."/>
        </authorList>
    </citation>
    <scope>NUCLEOTIDE SEQUENCE [LARGE SCALE GENOMIC DNA]</scope>
    <source>
        <strain evidence="2 3">CECT 8234</strain>
    </source>
</reference>